<protein>
    <submittedName>
        <fullName evidence="1">Uncharacterized protein</fullName>
    </submittedName>
</protein>
<dbReference type="AlphaFoldDB" id="A0AAD6CFA7"/>
<dbReference type="GeneID" id="81596130"/>
<feature type="non-terminal residue" evidence="1">
    <location>
        <position position="251"/>
    </location>
</feature>
<reference evidence="1" key="1">
    <citation type="submission" date="2022-12" db="EMBL/GenBank/DDBJ databases">
        <authorList>
            <person name="Petersen C."/>
        </authorList>
    </citation>
    <scope>NUCLEOTIDE SEQUENCE</scope>
    <source>
        <strain evidence="1">IBT 16125</strain>
    </source>
</reference>
<gene>
    <name evidence="1" type="ORF">N7458_002504</name>
</gene>
<feature type="non-terminal residue" evidence="1">
    <location>
        <position position="1"/>
    </location>
</feature>
<proteinExistence type="predicted"/>
<dbReference type="RefSeq" id="XP_056769994.1">
    <property type="nucleotide sequence ID" value="XM_056905887.1"/>
</dbReference>
<name>A0AAD6CFA7_9EURO</name>
<comment type="caution">
    <text evidence="1">The sequence shown here is derived from an EMBL/GenBank/DDBJ whole genome shotgun (WGS) entry which is preliminary data.</text>
</comment>
<dbReference type="EMBL" id="JAPVEA010000002">
    <property type="protein sequence ID" value="KAJ5460952.1"/>
    <property type="molecule type" value="Genomic_DNA"/>
</dbReference>
<evidence type="ECO:0000313" key="1">
    <source>
        <dbReference type="EMBL" id="KAJ5460952.1"/>
    </source>
</evidence>
<dbReference type="Proteomes" id="UP001213681">
    <property type="component" value="Unassembled WGS sequence"/>
</dbReference>
<organism evidence="1 2">
    <name type="scientific">Penicillium daleae</name>
    <dbReference type="NCBI Taxonomy" id="63821"/>
    <lineage>
        <taxon>Eukaryota</taxon>
        <taxon>Fungi</taxon>
        <taxon>Dikarya</taxon>
        <taxon>Ascomycota</taxon>
        <taxon>Pezizomycotina</taxon>
        <taxon>Eurotiomycetes</taxon>
        <taxon>Eurotiomycetidae</taxon>
        <taxon>Eurotiales</taxon>
        <taxon>Aspergillaceae</taxon>
        <taxon>Penicillium</taxon>
    </lineage>
</organism>
<accession>A0AAD6CFA7</accession>
<evidence type="ECO:0000313" key="2">
    <source>
        <dbReference type="Proteomes" id="UP001213681"/>
    </source>
</evidence>
<sequence>PAIALRCEQRQLQESNEWLICERDLLLQRCNEQAQVLRDCRRAVHALYADAVTVLQASERRAYRIDRPVDKDFDLDLHAIWRESSGIPTPPPCLAAYHDDLGPDFQDIAESAEYDPQEPSLVECFFHPYYESQSGFKWRRVPPSRSFFKEEVYWVEFRLARLDQLTGETIREYLFFLPRVETVMGNLCRVHGQILDIISRPPAVGAMAASFRLSLWQRTEPLLYSGHSALSPLATLSTTHISLPIYWRIRC</sequence>
<keyword evidence="2" id="KW-1185">Reference proteome</keyword>
<reference evidence="1" key="2">
    <citation type="journal article" date="2023" name="IMA Fungus">
        <title>Comparative genomic study of the Penicillium genus elucidates a diverse pangenome and 15 lateral gene transfer events.</title>
        <authorList>
            <person name="Petersen C."/>
            <person name="Sorensen T."/>
            <person name="Nielsen M.R."/>
            <person name="Sondergaard T.E."/>
            <person name="Sorensen J.L."/>
            <person name="Fitzpatrick D.A."/>
            <person name="Frisvad J.C."/>
            <person name="Nielsen K.L."/>
        </authorList>
    </citation>
    <scope>NUCLEOTIDE SEQUENCE</scope>
    <source>
        <strain evidence="1">IBT 16125</strain>
    </source>
</reference>